<feature type="domain" description="N-acetyltransferase" evidence="4">
    <location>
        <begin position="65"/>
        <end position="231"/>
    </location>
</feature>
<feature type="compositionally biased region" description="Polar residues" evidence="3">
    <location>
        <begin position="1"/>
        <end position="25"/>
    </location>
</feature>
<accession>A0ABQ0CJ92</accession>
<name>A0ABQ0CJ92_9HYPO</name>
<dbReference type="InterPro" id="IPR051556">
    <property type="entry name" value="N-term/lysine_N-AcTrnsfr"/>
</dbReference>
<dbReference type="Proteomes" id="UP001562357">
    <property type="component" value="Unassembled WGS sequence"/>
</dbReference>
<feature type="region of interest" description="Disordered" evidence="3">
    <location>
        <begin position="1"/>
        <end position="44"/>
    </location>
</feature>
<reference evidence="6" key="1">
    <citation type="submission" date="2024-06" db="EMBL/GenBank/DDBJ databases">
        <title>Draft Genome Sequences of Epichloe bromicola Strains Isolated from Elymus ciliaris.</title>
        <authorList>
            <consortium name="Epichloe bromicola genome sequencing consortium"/>
            <person name="Miura A."/>
            <person name="Imano S."/>
            <person name="Ashida A."/>
            <person name="Sato I."/>
            <person name="Chiba S."/>
            <person name="Tanaka A."/>
            <person name="Camagna M."/>
            <person name="Takemoto D."/>
        </authorList>
    </citation>
    <scope>NUCLEOTIDE SEQUENCE [LARGE SCALE GENOMIC DNA]</scope>
    <source>
        <strain evidence="6">DP</strain>
    </source>
</reference>
<gene>
    <name evidence="5" type="primary">g1923</name>
    <name evidence="5" type="ORF">EsDP_00001923</name>
</gene>
<dbReference type="PANTHER" id="PTHR42919">
    <property type="entry name" value="N-ALPHA-ACETYLTRANSFERASE"/>
    <property type="match status" value="1"/>
</dbReference>
<proteinExistence type="predicted"/>
<dbReference type="PROSITE" id="PS51186">
    <property type="entry name" value="GNAT"/>
    <property type="match status" value="1"/>
</dbReference>
<protein>
    <recommendedName>
        <fullName evidence="4">N-acetyltransferase domain-containing protein</fullName>
    </recommendedName>
</protein>
<keyword evidence="6" id="KW-1185">Reference proteome</keyword>
<evidence type="ECO:0000259" key="4">
    <source>
        <dbReference type="PROSITE" id="PS51186"/>
    </source>
</evidence>
<feature type="region of interest" description="Disordered" evidence="3">
    <location>
        <begin position="268"/>
        <end position="358"/>
    </location>
</feature>
<feature type="compositionally biased region" description="Low complexity" evidence="3">
    <location>
        <begin position="326"/>
        <end position="339"/>
    </location>
</feature>
<evidence type="ECO:0000256" key="3">
    <source>
        <dbReference type="SAM" id="MobiDB-lite"/>
    </source>
</evidence>
<organism evidence="5 6">
    <name type="scientific">Epichloe bromicola</name>
    <dbReference type="NCBI Taxonomy" id="79588"/>
    <lineage>
        <taxon>Eukaryota</taxon>
        <taxon>Fungi</taxon>
        <taxon>Dikarya</taxon>
        <taxon>Ascomycota</taxon>
        <taxon>Pezizomycotina</taxon>
        <taxon>Sordariomycetes</taxon>
        <taxon>Hypocreomycetidae</taxon>
        <taxon>Hypocreales</taxon>
        <taxon>Clavicipitaceae</taxon>
        <taxon>Epichloe</taxon>
    </lineage>
</organism>
<evidence type="ECO:0000313" key="5">
    <source>
        <dbReference type="EMBL" id="GAB0133516.1"/>
    </source>
</evidence>
<dbReference type="Gene3D" id="3.40.630.30">
    <property type="match status" value="1"/>
</dbReference>
<dbReference type="InterPro" id="IPR016181">
    <property type="entry name" value="Acyl_CoA_acyltransferase"/>
</dbReference>
<feature type="compositionally biased region" description="Low complexity" evidence="3">
    <location>
        <begin position="268"/>
        <end position="277"/>
    </location>
</feature>
<sequence length="358" mass="38594">MSTMSLPTTKPIQPSIRSFFTTNTPKYAPPPGQSPPSHIAIRHPPATQQPKDLAIPPLPTIPDSASIRIPTDADIAPLRRINSLLLQVSYAESFYAYAVNNPFSRVITWSQDGQEPKIIGGIVCRVEDMNPKEKNKSNGDKTPQNIYIRSLCLLSPYRSMGLAQAALEHVLSTVAANYLNVASVTAHVWTENEDGLRWYEGRGFARAGQPLRGYYLKLRPDTAWLVRRDVSQSGNASSERAAGAVDKPSVSTSVTAAVVNLPPLAAPLLGGPASTKSTPPPPPSSETSRPKPALGQSYQNQRPDMEWNDLPSDMAPPMAPLRKTGSESVSATSSRSSSSAGPRKKRDRSYPAAAFGAN</sequence>
<dbReference type="SUPFAM" id="SSF55729">
    <property type="entry name" value="Acyl-CoA N-acyltransferases (Nat)"/>
    <property type="match status" value="1"/>
</dbReference>
<evidence type="ECO:0000256" key="1">
    <source>
        <dbReference type="ARBA" id="ARBA00022679"/>
    </source>
</evidence>
<dbReference type="InterPro" id="IPR000182">
    <property type="entry name" value="GNAT_dom"/>
</dbReference>
<dbReference type="Pfam" id="PF00583">
    <property type="entry name" value="Acetyltransf_1"/>
    <property type="match status" value="1"/>
</dbReference>
<evidence type="ECO:0000256" key="2">
    <source>
        <dbReference type="ARBA" id="ARBA00023315"/>
    </source>
</evidence>
<dbReference type="EMBL" id="BAAFGZ010000046">
    <property type="protein sequence ID" value="GAB0133516.1"/>
    <property type="molecule type" value="Genomic_DNA"/>
</dbReference>
<keyword evidence="1" id="KW-0808">Transferase</keyword>
<dbReference type="PANTHER" id="PTHR42919:SF8">
    <property type="entry name" value="N-ALPHA-ACETYLTRANSFERASE 50"/>
    <property type="match status" value="1"/>
</dbReference>
<keyword evidence="2" id="KW-0012">Acyltransferase</keyword>
<comment type="caution">
    <text evidence="5">The sequence shown here is derived from an EMBL/GenBank/DDBJ whole genome shotgun (WGS) entry which is preliminary data.</text>
</comment>
<evidence type="ECO:0000313" key="6">
    <source>
        <dbReference type="Proteomes" id="UP001562357"/>
    </source>
</evidence>